<dbReference type="SUPFAM" id="SSF69304">
    <property type="entry name" value="Tricorn protease N-terminal domain"/>
    <property type="match status" value="1"/>
</dbReference>
<gene>
    <name evidence="3" type="ORF">ENR64_11005</name>
</gene>
<accession>A0A7C3KEA3</accession>
<comment type="similarity">
    <text evidence="1">Belongs to the TolB family.</text>
</comment>
<comment type="caution">
    <text evidence="3">The sequence shown here is derived from an EMBL/GenBank/DDBJ whole genome shotgun (WGS) entry which is preliminary data.</text>
</comment>
<dbReference type="Pfam" id="PF07676">
    <property type="entry name" value="PD40"/>
    <property type="match status" value="2"/>
</dbReference>
<reference evidence="3" key="1">
    <citation type="journal article" date="2020" name="mSystems">
        <title>Genome- and Community-Level Interaction Insights into Carbon Utilization and Element Cycling Functions of Hydrothermarchaeota in Hydrothermal Sediment.</title>
        <authorList>
            <person name="Zhou Z."/>
            <person name="Liu Y."/>
            <person name="Xu W."/>
            <person name="Pan J."/>
            <person name="Luo Z.H."/>
            <person name="Li M."/>
        </authorList>
    </citation>
    <scope>NUCLEOTIDE SEQUENCE [LARGE SCALE GENOMIC DNA]</scope>
    <source>
        <strain evidence="3">SpSt-418</strain>
    </source>
</reference>
<dbReference type="InterPro" id="IPR011042">
    <property type="entry name" value="6-blade_b-propeller_TolB-like"/>
</dbReference>
<feature type="signal peptide" evidence="2">
    <location>
        <begin position="1"/>
        <end position="18"/>
    </location>
</feature>
<proteinExistence type="inferred from homology"/>
<dbReference type="PANTHER" id="PTHR36842">
    <property type="entry name" value="PROTEIN TOLB HOMOLOG"/>
    <property type="match status" value="1"/>
</dbReference>
<feature type="chain" id="PRO_5027936535" evidence="2">
    <location>
        <begin position="19"/>
        <end position="166"/>
    </location>
</feature>
<dbReference type="InterPro" id="IPR011659">
    <property type="entry name" value="WD40"/>
</dbReference>
<evidence type="ECO:0000256" key="2">
    <source>
        <dbReference type="SAM" id="SignalP"/>
    </source>
</evidence>
<evidence type="ECO:0000313" key="3">
    <source>
        <dbReference type="EMBL" id="HFM98263.1"/>
    </source>
</evidence>
<dbReference type="AlphaFoldDB" id="A0A7C3KEA3"/>
<dbReference type="Gene3D" id="2.120.10.30">
    <property type="entry name" value="TolB, C-terminal domain"/>
    <property type="match status" value="1"/>
</dbReference>
<protein>
    <submittedName>
        <fullName evidence="3">Tol biopolymer transporter periplasmic protein</fullName>
    </submittedName>
</protein>
<organism evidence="3">
    <name type="scientific">Oscillatoriales cyanobacterium SpSt-418</name>
    <dbReference type="NCBI Taxonomy" id="2282169"/>
    <lineage>
        <taxon>Bacteria</taxon>
        <taxon>Bacillati</taxon>
        <taxon>Cyanobacteriota</taxon>
        <taxon>Cyanophyceae</taxon>
        <taxon>Oscillatoriophycideae</taxon>
        <taxon>Oscillatoriales</taxon>
    </lineage>
</organism>
<keyword evidence="2" id="KW-0732">Signal</keyword>
<evidence type="ECO:0000256" key="1">
    <source>
        <dbReference type="ARBA" id="ARBA00009820"/>
    </source>
</evidence>
<sequence length="166" mass="18676">MKLRLLLLISCLYLSACGAGRLVRFPYDVGGRSLNSPFAEQKPRVSGRYVVFTSDRRGSQDIFLYDMTNRALVDLPGLNALDMIASTPSVTEDGRFIIFHGVREGRSGIYLYDRDTRQLRNLTENIKAEVRNPTISADGFRIAFESSAKGQWDIVLINRNGQVLSR</sequence>
<dbReference type="EMBL" id="DSRU01000160">
    <property type="protein sequence ID" value="HFM98263.1"/>
    <property type="molecule type" value="Genomic_DNA"/>
</dbReference>
<name>A0A7C3KEA3_9CYAN</name>